<dbReference type="PANTHER" id="PTHR12110">
    <property type="entry name" value="HYDROXYPYRUVATE ISOMERASE"/>
    <property type="match status" value="1"/>
</dbReference>
<dbReference type="RefSeq" id="WP_345718888.1">
    <property type="nucleotide sequence ID" value="NZ_BAAAZO010000012.1"/>
</dbReference>
<proteinExistence type="predicted"/>
<keyword evidence="3" id="KW-1185">Reference proteome</keyword>
<reference evidence="3" key="1">
    <citation type="journal article" date="2019" name="Int. J. Syst. Evol. Microbiol.">
        <title>The Global Catalogue of Microorganisms (GCM) 10K type strain sequencing project: providing services to taxonomists for standard genome sequencing and annotation.</title>
        <authorList>
            <consortium name="The Broad Institute Genomics Platform"/>
            <consortium name="The Broad Institute Genome Sequencing Center for Infectious Disease"/>
            <person name="Wu L."/>
            <person name="Ma J."/>
        </authorList>
    </citation>
    <scope>NUCLEOTIDE SEQUENCE [LARGE SCALE GENOMIC DNA]</scope>
    <source>
        <strain evidence="3">JCM 16902</strain>
    </source>
</reference>
<gene>
    <name evidence="2" type="ORF">GCM10022223_67210</name>
</gene>
<evidence type="ECO:0000259" key="1">
    <source>
        <dbReference type="Pfam" id="PF01261"/>
    </source>
</evidence>
<keyword evidence="2" id="KW-0413">Isomerase</keyword>
<name>A0ABP7AS88_9ACTN</name>
<dbReference type="Proteomes" id="UP001501074">
    <property type="component" value="Unassembled WGS sequence"/>
</dbReference>
<dbReference type="InterPro" id="IPR013022">
    <property type="entry name" value="Xyl_isomerase-like_TIM-brl"/>
</dbReference>
<sequence>MATTHRLSINPLPWILGDLAYHLDAGVVESALTDLKAVGYTALTVEMPAEMGVSEYGALFAKHGVNPAPGYFSGAFHDASAHAGLIEGIKRHAEAHAHFGLDQAFIAADLVPERIAAPAVGAGDYDGASAVIAEGMAEAAEAAAAIGVRYALHPHVGSLVEVESEVRAVLDRTAGGALGFGPDTGHLVWAGADPLSVIGDYADRVVALHVKDVDPVAREAALTAGDDYLTATLQRHVWTEPGRGQIDFTRVTDLLPDGWDGWTVVEVDVPNLPDRIASSRFALEYLQAQDFYAGTGA</sequence>
<evidence type="ECO:0000313" key="3">
    <source>
        <dbReference type="Proteomes" id="UP001501074"/>
    </source>
</evidence>
<comment type="caution">
    <text evidence="2">The sequence shown here is derived from an EMBL/GenBank/DDBJ whole genome shotgun (WGS) entry which is preliminary data.</text>
</comment>
<dbReference type="GO" id="GO:0016853">
    <property type="term" value="F:isomerase activity"/>
    <property type="evidence" value="ECO:0007669"/>
    <property type="project" value="UniProtKB-KW"/>
</dbReference>
<dbReference type="SUPFAM" id="SSF51658">
    <property type="entry name" value="Xylose isomerase-like"/>
    <property type="match status" value="1"/>
</dbReference>
<organism evidence="2 3">
    <name type="scientific">Kineosporia mesophila</name>
    <dbReference type="NCBI Taxonomy" id="566012"/>
    <lineage>
        <taxon>Bacteria</taxon>
        <taxon>Bacillati</taxon>
        <taxon>Actinomycetota</taxon>
        <taxon>Actinomycetes</taxon>
        <taxon>Kineosporiales</taxon>
        <taxon>Kineosporiaceae</taxon>
        <taxon>Kineosporia</taxon>
    </lineage>
</organism>
<protein>
    <submittedName>
        <fullName evidence="2">Sugar phosphate isomerase/epimerase</fullName>
    </submittedName>
</protein>
<dbReference type="Gene3D" id="3.20.20.150">
    <property type="entry name" value="Divalent-metal-dependent TIM barrel enzymes"/>
    <property type="match status" value="1"/>
</dbReference>
<evidence type="ECO:0000313" key="2">
    <source>
        <dbReference type="EMBL" id="GAA3638723.1"/>
    </source>
</evidence>
<dbReference type="InterPro" id="IPR050312">
    <property type="entry name" value="IolE/XylAMocC-like"/>
</dbReference>
<dbReference type="EMBL" id="BAAAZO010000012">
    <property type="protein sequence ID" value="GAA3638723.1"/>
    <property type="molecule type" value="Genomic_DNA"/>
</dbReference>
<feature type="domain" description="Xylose isomerase-like TIM barrel" evidence="1">
    <location>
        <begin position="35"/>
        <end position="286"/>
    </location>
</feature>
<dbReference type="Pfam" id="PF01261">
    <property type="entry name" value="AP_endonuc_2"/>
    <property type="match status" value="1"/>
</dbReference>
<accession>A0ABP7AS88</accession>
<dbReference type="InterPro" id="IPR036237">
    <property type="entry name" value="Xyl_isomerase-like_sf"/>
</dbReference>